<organism evidence="3 4">
    <name type="scientific">Candidatus Flavonifractor merdipullorum</name>
    <dbReference type="NCBI Taxonomy" id="2838590"/>
    <lineage>
        <taxon>Bacteria</taxon>
        <taxon>Bacillati</taxon>
        <taxon>Bacillota</taxon>
        <taxon>Clostridia</taxon>
        <taxon>Eubacteriales</taxon>
        <taxon>Oscillospiraceae</taxon>
        <taxon>Flavonifractor</taxon>
    </lineage>
</organism>
<evidence type="ECO:0000313" key="3">
    <source>
        <dbReference type="EMBL" id="HIW93385.1"/>
    </source>
</evidence>
<evidence type="ECO:0000256" key="2">
    <source>
        <dbReference type="SAM" id="Phobius"/>
    </source>
</evidence>
<feature type="transmembrane region" description="Helical" evidence="2">
    <location>
        <begin position="71"/>
        <end position="92"/>
    </location>
</feature>
<reference evidence="3" key="2">
    <citation type="submission" date="2021-04" db="EMBL/GenBank/DDBJ databases">
        <authorList>
            <person name="Gilroy R."/>
        </authorList>
    </citation>
    <scope>NUCLEOTIDE SEQUENCE</scope>
    <source>
        <strain evidence="3">ChiGjej6B6-1540</strain>
    </source>
</reference>
<evidence type="ECO:0000313" key="4">
    <source>
        <dbReference type="Proteomes" id="UP000824192"/>
    </source>
</evidence>
<feature type="transmembrane region" description="Helical" evidence="2">
    <location>
        <begin position="39"/>
        <end position="59"/>
    </location>
</feature>
<dbReference type="EMBL" id="DXGA01000053">
    <property type="protein sequence ID" value="HIW93385.1"/>
    <property type="molecule type" value="Genomic_DNA"/>
</dbReference>
<keyword evidence="2" id="KW-0812">Transmembrane</keyword>
<dbReference type="Proteomes" id="UP000824192">
    <property type="component" value="Unassembled WGS sequence"/>
</dbReference>
<feature type="transmembrane region" description="Helical" evidence="2">
    <location>
        <begin position="112"/>
        <end position="133"/>
    </location>
</feature>
<name>A0A9D1RTN4_9FIRM</name>
<gene>
    <name evidence="3" type="ORF">H9868_02470</name>
</gene>
<keyword evidence="2" id="KW-0472">Membrane</keyword>
<sequence length="469" mass="52371">MGFSGTDADGFQWEGWSSGAPSQRPPRQKKPRKPVGGPVTRVLINLIVTLVVGFIYFYLELPALNPQAPDFYAFILLLCVVYCGCAIFTSGFQGQGAKHYFKFVKKQCAIPAIVAVAMIAVALIGTLVGSVIFRASAYSSLLSPESGDFAADVDEISFDQIPMLDKDSAERLGDRKLGELSDMVSQFEVNEDYTQINYKGRPVRIATLRYADLIKWFTNHSDGLPAYIIIDMVTQNVELVRLQEGIKYTTAEHFGRNLYRHLRFNYPTYMFAEPVMEVNEEGVPYWVCARIVKTIGLFGGTDVKGGVLVNAITGECQYYDTADIPSWVDNLYNAELIMQQYDYYGMYHNGFLNSLFGQRDVTVTTEGYNYIAIDDDVYVYTGVTSVGGDQSNVGFLLSNQRTKETKYYSCAGATEYSAMDSANGELQNLRYTATFPLLLNTGGQPTYFMAMKDAAQLVKKYAMVNVQQY</sequence>
<dbReference type="AlphaFoldDB" id="A0A9D1RTN4"/>
<evidence type="ECO:0000256" key="1">
    <source>
        <dbReference type="SAM" id="MobiDB-lite"/>
    </source>
</evidence>
<feature type="non-terminal residue" evidence="3">
    <location>
        <position position="469"/>
    </location>
</feature>
<proteinExistence type="predicted"/>
<keyword evidence="2" id="KW-1133">Transmembrane helix</keyword>
<accession>A0A9D1RTN4</accession>
<comment type="caution">
    <text evidence="3">The sequence shown here is derived from an EMBL/GenBank/DDBJ whole genome shotgun (WGS) entry which is preliminary data.</text>
</comment>
<feature type="region of interest" description="Disordered" evidence="1">
    <location>
        <begin position="1"/>
        <end position="35"/>
    </location>
</feature>
<protein>
    <submittedName>
        <fullName evidence="3">CvpA family protein</fullName>
    </submittedName>
</protein>
<reference evidence="3" key="1">
    <citation type="journal article" date="2021" name="PeerJ">
        <title>Extensive microbial diversity within the chicken gut microbiome revealed by metagenomics and culture.</title>
        <authorList>
            <person name="Gilroy R."/>
            <person name="Ravi A."/>
            <person name="Getino M."/>
            <person name="Pursley I."/>
            <person name="Horton D.L."/>
            <person name="Alikhan N.F."/>
            <person name="Baker D."/>
            <person name="Gharbi K."/>
            <person name="Hall N."/>
            <person name="Watson M."/>
            <person name="Adriaenssens E.M."/>
            <person name="Foster-Nyarko E."/>
            <person name="Jarju S."/>
            <person name="Secka A."/>
            <person name="Antonio M."/>
            <person name="Oren A."/>
            <person name="Chaudhuri R.R."/>
            <person name="La Ragione R."/>
            <person name="Hildebrand F."/>
            <person name="Pallen M.J."/>
        </authorList>
    </citation>
    <scope>NUCLEOTIDE SEQUENCE</scope>
    <source>
        <strain evidence="3">ChiGjej6B6-1540</strain>
    </source>
</reference>